<evidence type="ECO:0000256" key="10">
    <source>
        <dbReference type="ARBA" id="ARBA00022840"/>
    </source>
</evidence>
<evidence type="ECO:0000256" key="2">
    <source>
        <dbReference type="ARBA" id="ARBA00004496"/>
    </source>
</evidence>
<dbReference type="InterPro" id="IPR020590">
    <property type="entry name" value="Guanylate_kinase_CS"/>
</dbReference>
<dbReference type="InterPro" id="IPR017665">
    <property type="entry name" value="Guanylate_kinase"/>
</dbReference>
<accession>A0A949TMC5</accession>
<evidence type="ECO:0000256" key="8">
    <source>
        <dbReference type="ARBA" id="ARBA00022741"/>
    </source>
</evidence>
<dbReference type="EC" id="2.7.4.8" evidence="4 13"/>
<organism evidence="15 16">
    <name type="scientific">Clostridium thailandense</name>
    <dbReference type="NCBI Taxonomy" id="2794346"/>
    <lineage>
        <taxon>Bacteria</taxon>
        <taxon>Bacillati</taxon>
        <taxon>Bacillota</taxon>
        <taxon>Clostridia</taxon>
        <taxon>Eubacteriales</taxon>
        <taxon>Clostridiaceae</taxon>
        <taxon>Clostridium</taxon>
    </lineage>
</organism>
<evidence type="ECO:0000313" key="16">
    <source>
        <dbReference type="Proteomes" id="UP000694308"/>
    </source>
</evidence>
<dbReference type="PROSITE" id="PS00856">
    <property type="entry name" value="GUANYLATE_KINASE_1"/>
    <property type="match status" value="1"/>
</dbReference>
<evidence type="ECO:0000313" key="15">
    <source>
        <dbReference type="EMBL" id="MBV7271932.1"/>
    </source>
</evidence>
<comment type="function">
    <text evidence="1 13">Essential for recycling GMP and indirectly, cGMP.</text>
</comment>
<evidence type="ECO:0000259" key="14">
    <source>
        <dbReference type="PROSITE" id="PS50052"/>
    </source>
</evidence>
<evidence type="ECO:0000256" key="5">
    <source>
        <dbReference type="ARBA" id="ARBA00016296"/>
    </source>
</evidence>
<dbReference type="InterPro" id="IPR008144">
    <property type="entry name" value="Guanylate_kin-like_dom"/>
</dbReference>
<feature type="binding site" evidence="13">
    <location>
        <begin position="10"/>
        <end position="17"/>
    </location>
    <ligand>
        <name>ATP</name>
        <dbReference type="ChEBI" id="CHEBI:30616"/>
    </ligand>
</feature>
<keyword evidence="8 13" id="KW-0547">Nucleotide-binding</keyword>
<keyword evidence="16" id="KW-1185">Reference proteome</keyword>
<dbReference type="Pfam" id="PF00625">
    <property type="entry name" value="Guanylate_kin"/>
    <property type="match status" value="1"/>
</dbReference>
<comment type="catalytic activity">
    <reaction evidence="12 13">
        <text>GMP + ATP = GDP + ADP</text>
        <dbReference type="Rhea" id="RHEA:20780"/>
        <dbReference type="ChEBI" id="CHEBI:30616"/>
        <dbReference type="ChEBI" id="CHEBI:58115"/>
        <dbReference type="ChEBI" id="CHEBI:58189"/>
        <dbReference type="ChEBI" id="CHEBI:456216"/>
        <dbReference type="EC" id="2.7.4.8"/>
    </reaction>
</comment>
<dbReference type="AlphaFoldDB" id="A0A949TMC5"/>
<dbReference type="EMBL" id="JAEEGC010000014">
    <property type="protein sequence ID" value="MBV7271932.1"/>
    <property type="molecule type" value="Genomic_DNA"/>
</dbReference>
<sequence>MKGLLIVISGPSGAGKGTICKALMNESDFWISVSATTRNPRQGEIDGVNYHFLTKEEFKKKIDIDDFLEYAEVYGNYYGTPKSRALQAIESGKDVILEIDIQGALKVKESYPEGVFIFILPPSMEELKNRIINRGSETPESLMTRFKSAYKEINYVSKYNYAVVNDKVEDAVKKIQSIIVAERCRVDRVKDKILDSKEGIIHEQLYD</sequence>
<dbReference type="CDD" id="cd00071">
    <property type="entry name" value="GMPK"/>
    <property type="match status" value="1"/>
</dbReference>
<protein>
    <recommendedName>
        <fullName evidence="5 13">Guanylate kinase</fullName>
        <ecNumber evidence="4 13">2.7.4.8</ecNumber>
    </recommendedName>
    <alternativeName>
        <fullName evidence="11 13">GMP kinase</fullName>
    </alternativeName>
</protein>
<evidence type="ECO:0000256" key="3">
    <source>
        <dbReference type="ARBA" id="ARBA00005790"/>
    </source>
</evidence>
<reference evidence="15" key="1">
    <citation type="submission" date="2020-12" db="EMBL/GenBank/DDBJ databases">
        <title>Clostridium thailandense sp. nov., a novel acetogenic bacterium isolated from peat land soil in Thailand.</title>
        <authorList>
            <person name="Chaikitkaew S."/>
            <person name="Birkeland N.K."/>
        </authorList>
    </citation>
    <scope>NUCLEOTIDE SEQUENCE</scope>
    <source>
        <strain evidence="15">PL3</strain>
    </source>
</reference>
<feature type="domain" description="Guanylate kinase-like" evidence="14">
    <location>
        <begin position="3"/>
        <end position="180"/>
    </location>
</feature>
<comment type="caution">
    <text evidence="15">The sequence shown here is derived from an EMBL/GenBank/DDBJ whole genome shotgun (WGS) entry which is preliminary data.</text>
</comment>
<keyword evidence="6 13" id="KW-0963">Cytoplasm</keyword>
<dbReference type="SMART" id="SM00072">
    <property type="entry name" value="GuKc"/>
    <property type="match status" value="1"/>
</dbReference>
<dbReference type="InterPro" id="IPR008145">
    <property type="entry name" value="GK/Ca_channel_bsu"/>
</dbReference>
<dbReference type="GO" id="GO:0005829">
    <property type="term" value="C:cytosol"/>
    <property type="evidence" value="ECO:0007669"/>
    <property type="project" value="TreeGrafter"/>
</dbReference>
<dbReference type="FunFam" id="3.40.50.300:FF:000855">
    <property type="entry name" value="Guanylate kinase"/>
    <property type="match status" value="1"/>
</dbReference>
<keyword evidence="7 13" id="KW-0808">Transferase</keyword>
<evidence type="ECO:0000256" key="9">
    <source>
        <dbReference type="ARBA" id="ARBA00022777"/>
    </source>
</evidence>
<dbReference type="FunFam" id="3.30.63.10:FF:000002">
    <property type="entry name" value="Guanylate kinase 1"/>
    <property type="match status" value="1"/>
</dbReference>
<dbReference type="RefSeq" id="WP_218318968.1">
    <property type="nucleotide sequence ID" value="NZ_JAEEGC010000014.1"/>
</dbReference>
<dbReference type="Proteomes" id="UP000694308">
    <property type="component" value="Unassembled WGS sequence"/>
</dbReference>
<dbReference type="PANTHER" id="PTHR23117:SF13">
    <property type="entry name" value="GUANYLATE KINASE"/>
    <property type="match status" value="1"/>
</dbReference>
<dbReference type="PANTHER" id="PTHR23117">
    <property type="entry name" value="GUANYLATE KINASE-RELATED"/>
    <property type="match status" value="1"/>
</dbReference>
<dbReference type="PROSITE" id="PS50052">
    <property type="entry name" value="GUANYLATE_KINASE_2"/>
    <property type="match status" value="1"/>
</dbReference>
<evidence type="ECO:0000256" key="1">
    <source>
        <dbReference type="ARBA" id="ARBA00003531"/>
    </source>
</evidence>
<evidence type="ECO:0000256" key="4">
    <source>
        <dbReference type="ARBA" id="ARBA00012961"/>
    </source>
</evidence>
<evidence type="ECO:0000256" key="7">
    <source>
        <dbReference type="ARBA" id="ARBA00022679"/>
    </source>
</evidence>
<dbReference type="NCBIfam" id="TIGR03263">
    <property type="entry name" value="guanyl_kin"/>
    <property type="match status" value="1"/>
</dbReference>
<evidence type="ECO:0000256" key="6">
    <source>
        <dbReference type="ARBA" id="ARBA00022490"/>
    </source>
</evidence>
<comment type="similarity">
    <text evidence="3 13">Belongs to the guanylate kinase family.</text>
</comment>
<keyword evidence="9 13" id="KW-0418">Kinase</keyword>
<evidence type="ECO:0000256" key="11">
    <source>
        <dbReference type="ARBA" id="ARBA00030128"/>
    </source>
</evidence>
<evidence type="ECO:0000256" key="13">
    <source>
        <dbReference type="HAMAP-Rule" id="MF_00328"/>
    </source>
</evidence>
<proteinExistence type="inferred from homology"/>
<name>A0A949TMC5_9CLOT</name>
<gene>
    <name evidence="13 15" type="primary">gmk</name>
    <name evidence="15" type="ORF">I6U48_03255</name>
</gene>
<dbReference type="HAMAP" id="MF_00328">
    <property type="entry name" value="Guanylate_kinase"/>
    <property type="match status" value="1"/>
</dbReference>
<keyword evidence="10 13" id="KW-0067">ATP-binding</keyword>
<comment type="subcellular location">
    <subcellularLocation>
        <location evidence="2 13">Cytoplasm</location>
    </subcellularLocation>
</comment>
<evidence type="ECO:0000256" key="12">
    <source>
        <dbReference type="ARBA" id="ARBA00048594"/>
    </source>
</evidence>
<dbReference type="GO" id="GO:0004385">
    <property type="term" value="F:GMP kinase activity"/>
    <property type="evidence" value="ECO:0007669"/>
    <property type="project" value="UniProtKB-UniRule"/>
</dbReference>
<dbReference type="GO" id="GO:0005524">
    <property type="term" value="F:ATP binding"/>
    <property type="evidence" value="ECO:0007669"/>
    <property type="project" value="UniProtKB-UniRule"/>
</dbReference>